<sequence length="399" mass="44624">MEHGLLKLAGVKSTSLSLVAVCGLFLLLTQFQTQWQSKLSLINNLVYPLLIITAIFATQFNRSRVAILCAFWLLYLCSLEYALPWSSWLKAQSDWVLLCAASLLMLLAVIKDRALLSIHTATRTLLIILCGGAAFAWLALSLHLQGLSLQPSVYTQLLPYLPIALPLSLIGSLLIWQSVRTHNLTQTALLITFIVWCLNQQHIIDFPWSVIAVLMASLYLLAVSTDSYYLAYRDDLTSLPTRRALNQLALSLGRKYTVAMLDIDHFKKFNDTYGHDIGDQVLKLVAAKMSGVKGGGKIYRYGGEEFTVVFPRKTAEQSIPELETLRQNIATYDMVIRNPKRTDKKSRKGKQPSDNKTVNVTVSIGVAQRTAKQTFDEALKNADLALYRAKKKGRNNVSE</sequence>
<dbReference type="PROSITE" id="PS50887">
    <property type="entry name" value="GGDEF"/>
    <property type="match status" value="1"/>
</dbReference>
<dbReference type="Gene3D" id="3.30.70.270">
    <property type="match status" value="1"/>
</dbReference>
<dbReference type="EC" id="2.7.7.65" evidence="1"/>
<accession>A0ABD4END4</accession>
<reference evidence="6 7" key="1">
    <citation type="submission" date="2016-03" db="EMBL/GenBank/DDBJ databases">
        <authorList>
            <person name="Zhang H."/>
            <person name="Liu R."/>
            <person name="Wang M."/>
            <person name="Wang H."/>
            <person name="Wang L."/>
            <person name="Song L."/>
        </authorList>
    </citation>
    <scope>NUCLEOTIDE SEQUENCE [LARGE SCALE GENOMIC DNA]</scope>
    <source>
        <strain evidence="6 7">DSM 16099</strain>
    </source>
</reference>
<dbReference type="Pfam" id="PF00990">
    <property type="entry name" value="GGDEF"/>
    <property type="match status" value="1"/>
</dbReference>
<dbReference type="AlphaFoldDB" id="A0ABD4END4"/>
<dbReference type="SMART" id="SM00267">
    <property type="entry name" value="GGDEF"/>
    <property type="match status" value="1"/>
</dbReference>
<dbReference type="EMBL" id="LVCN01000015">
    <property type="protein sequence ID" value="KYL35889.1"/>
    <property type="molecule type" value="Genomic_DNA"/>
</dbReference>
<protein>
    <recommendedName>
        <fullName evidence="1">diguanylate cyclase</fullName>
        <ecNumber evidence="1">2.7.7.65</ecNumber>
    </recommendedName>
</protein>
<dbReference type="SUPFAM" id="SSF55073">
    <property type="entry name" value="Nucleotide cyclase"/>
    <property type="match status" value="1"/>
</dbReference>
<dbReference type="InterPro" id="IPR050469">
    <property type="entry name" value="Diguanylate_Cyclase"/>
</dbReference>
<feature type="transmembrane region" description="Helical" evidence="4">
    <location>
        <begin position="188"/>
        <end position="204"/>
    </location>
</feature>
<name>A0ABD4END4_9GAMM</name>
<dbReference type="GO" id="GO:0052621">
    <property type="term" value="F:diguanylate cyclase activity"/>
    <property type="evidence" value="ECO:0007669"/>
    <property type="project" value="UniProtKB-EC"/>
</dbReference>
<keyword evidence="4" id="KW-0472">Membrane</keyword>
<evidence type="ECO:0000256" key="2">
    <source>
        <dbReference type="ARBA" id="ARBA00034247"/>
    </source>
</evidence>
<feature type="transmembrane region" description="Helical" evidence="4">
    <location>
        <begin position="65"/>
        <end position="83"/>
    </location>
</feature>
<dbReference type="InterPro" id="IPR043128">
    <property type="entry name" value="Rev_trsase/Diguanyl_cyclase"/>
</dbReference>
<evidence type="ECO:0000313" key="7">
    <source>
        <dbReference type="Proteomes" id="UP000075763"/>
    </source>
</evidence>
<feature type="transmembrane region" description="Helical" evidence="4">
    <location>
        <begin position="41"/>
        <end position="58"/>
    </location>
</feature>
<keyword evidence="4" id="KW-1133">Transmembrane helix</keyword>
<evidence type="ECO:0000313" key="6">
    <source>
        <dbReference type="EMBL" id="KYL35889.1"/>
    </source>
</evidence>
<dbReference type="CDD" id="cd01949">
    <property type="entry name" value="GGDEF"/>
    <property type="match status" value="1"/>
</dbReference>
<dbReference type="PANTHER" id="PTHR45138">
    <property type="entry name" value="REGULATORY COMPONENTS OF SENSORY TRANSDUCTION SYSTEM"/>
    <property type="match status" value="1"/>
</dbReference>
<comment type="caution">
    <text evidence="6">The sequence shown here is derived from an EMBL/GenBank/DDBJ whole genome shotgun (WGS) entry which is preliminary data.</text>
</comment>
<dbReference type="InterPro" id="IPR000160">
    <property type="entry name" value="GGDEF_dom"/>
</dbReference>
<evidence type="ECO:0000256" key="4">
    <source>
        <dbReference type="SAM" id="Phobius"/>
    </source>
</evidence>
<gene>
    <name evidence="6" type="ORF">A2I96_11725</name>
</gene>
<comment type="catalytic activity">
    <reaction evidence="2">
        <text>2 GTP = 3',3'-c-di-GMP + 2 diphosphate</text>
        <dbReference type="Rhea" id="RHEA:24898"/>
        <dbReference type="ChEBI" id="CHEBI:33019"/>
        <dbReference type="ChEBI" id="CHEBI:37565"/>
        <dbReference type="ChEBI" id="CHEBI:58805"/>
        <dbReference type="EC" id="2.7.7.65"/>
    </reaction>
</comment>
<feature type="compositionally biased region" description="Basic residues" evidence="3">
    <location>
        <begin position="338"/>
        <end position="350"/>
    </location>
</feature>
<feature type="domain" description="GGDEF" evidence="5">
    <location>
        <begin position="254"/>
        <end position="399"/>
    </location>
</feature>
<evidence type="ECO:0000259" key="5">
    <source>
        <dbReference type="PROSITE" id="PS50887"/>
    </source>
</evidence>
<feature type="transmembrane region" description="Helical" evidence="4">
    <location>
        <begin position="157"/>
        <end position="176"/>
    </location>
</feature>
<evidence type="ECO:0000256" key="3">
    <source>
        <dbReference type="SAM" id="MobiDB-lite"/>
    </source>
</evidence>
<dbReference type="InterPro" id="IPR029787">
    <property type="entry name" value="Nucleotide_cyclase"/>
</dbReference>
<dbReference type="PANTHER" id="PTHR45138:SF9">
    <property type="entry name" value="DIGUANYLATE CYCLASE DGCM-RELATED"/>
    <property type="match status" value="1"/>
</dbReference>
<keyword evidence="4" id="KW-0812">Transmembrane</keyword>
<feature type="transmembrane region" description="Helical" evidence="4">
    <location>
        <begin position="210"/>
        <end position="232"/>
    </location>
</feature>
<feature type="transmembrane region" description="Helical" evidence="4">
    <location>
        <begin position="124"/>
        <end position="145"/>
    </location>
</feature>
<evidence type="ECO:0000256" key="1">
    <source>
        <dbReference type="ARBA" id="ARBA00012528"/>
    </source>
</evidence>
<feature type="transmembrane region" description="Helical" evidence="4">
    <location>
        <begin position="95"/>
        <end position="112"/>
    </location>
</feature>
<proteinExistence type="predicted"/>
<dbReference type="Proteomes" id="UP000075763">
    <property type="component" value="Unassembled WGS sequence"/>
</dbReference>
<feature type="region of interest" description="Disordered" evidence="3">
    <location>
        <begin position="337"/>
        <end position="357"/>
    </location>
</feature>
<dbReference type="NCBIfam" id="TIGR00254">
    <property type="entry name" value="GGDEF"/>
    <property type="match status" value="1"/>
</dbReference>
<organism evidence="6 7">
    <name type="scientific">Pseudoalteromonas tetraodonis</name>
    <dbReference type="NCBI Taxonomy" id="43659"/>
    <lineage>
        <taxon>Bacteria</taxon>
        <taxon>Pseudomonadati</taxon>
        <taxon>Pseudomonadota</taxon>
        <taxon>Gammaproteobacteria</taxon>
        <taxon>Alteromonadales</taxon>
        <taxon>Pseudoalteromonadaceae</taxon>
        <taxon>Pseudoalteromonas</taxon>
    </lineage>
</organism>